<keyword evidence="2" id="KW-1185">Reference proteome</keyword>
<sequence length="113" mass="12351">MALALPCRGFHAWRLPALAPLIAHLGARVAPMSILAILLRRLFAGPSVAAFFSQTGPRALRHARRRIARTGYLASVACPAGKFDNLRYLEKDKVPACLLVLSTFSGRCLSRPR</sequence>
<dbReference type="GeneID" id="70290373"/>
<evidence type="ECO:0000313" key="1">
    <source>
        <dbReference type="EMBL" id="KAG9257434.1"/>
    </source>
</evidence>
<reference evidence="1" key="1">
    <citation type="journal article" date="2021" name="IMA Fungus">
        <title>Genomic characterization of three marine fungi, including Emericellopsis atlantica sp. nov. with signatures of a generalist lifestyle and marine biomass degradation.</title>
        <authorList>
            <person name="Hagestad O.C."/>
            <person name="Hou L."/>
            <person name="Andersen J.H."/>
            <person name="Hansen E.H."/>
            <person name="Altermark B."/>
            <person name="Li C."/>
            <person name="Kuhnert E."/>
            <person name="Cox R.J."/>
            <person name="Crous P.W."/>
            <person name="Spatafora J.W."/>
            <person name="Lail K."/>
            <person name="Amirebrahimi M."/>
            <person name="Lipzen A."/>
            <person name="Pangilinan J."/>
            <person name="Andreopoulos W."/>
            <person name="Hayes R.D."/>
            <person name="Ng V."/>
            <person name="Grigoriev I.V."/>
            <person name="Jackson S.A."/>
            <person name="Sutton T.D.S."/>
            <person name="Dobson A.D.W."/>
            <person name="Rama T."/>
        </authorList>
    </citation>
    <scope>NUCLEOTIDE SEQUENCE</scope>
    <source>
        <strain evidence="1">TS7</strain>
    </source>
</reference>
<dbReference type="AlphaFoldDB" id="A0A9P7ZSC8"/>
<evidence type="ECO:0000313" key="2">
    <source>
        <dbReference type="Proteomes" id="UP000887229"/>
    </source>
</evidence>
<organism evidence="1 2">
    <name type="scientific">Emericellopsis atlantica</name>
    <dbReference type="NCBI Taxonomy" id="2614577"/>
    <lineage>
        <taxon>Eukaryota</taxon>
        <taxon>Fungi</taxon>
        <taxon>Dikarya</taxon>
        <taxon>Ascomycota</taxon>
        <taxon>Pezizomycotina</taxon>
        <taxon>Sordariomycetes</taxon>
        <taxon>Hypocreomycetidae</taxon>
        <taxon>Hypocreales</taxon>
        <taxon>Bionectriaceae</taxon>
        <taxon>Emericellopsis</taxon>
    </lineage>
</organism>
<name>A0A9P7ZSC8_9HYPO</name>
<accession>A0A9P7ZSC8</accession>
<dbReference type="Proteomes" id="UP000887229">
    <property type="component" value="Unassembled WGS sequence"/>
</dbReference>
<dbReference type="EMBL" id="MU251245">
    <property type="protein sequence ID" value="KAG9257434.1"/>
    <property type="molecule type" value="Genomic_DNA"/>
</dbReference>
<gene>
    <name evidence="1" type="ORF">F5Z01DRAFT_388714</name>
</gene>
<dbReference type="RefSeq" id="XP_046121358.1">
    <property type="nucleotide sequence ID" value="XM_046259470.1"/>
</dbReference>
<protein>
    <submittedName>
        <fullName evidence="1">Uncharacterized protein</fullName>
    </submittedName>
</protein>
<proteinExistence type="predicted"/>
<comment type="caution">
    <text evidence="1">The sequence shown here is derived from an EMBL/GenBank/DDBJ whole genome shotgun (WGS) entry which is preliminary data.</text>
</comment>